<evidence type="ECO:0000313" key="7">
    <source>
        <dbReference type="EMBL" id="CAI4053694.1"/>
    </source>
</evidence>
<evidence type="ECO:0000259" key="6">
    <source>
        <dbReference type="PROSITE" id="PS50157"/>
    </source>
</evidence>
<protein>
    <recommendedName>
        <fullName evidence="6">C2H2-type domain-containing protein</fullName>
    </recommendedName>
</protein>
<sequence length="249" mass="27892">MWKTNTLESMLCSPVKCSSPNIGAPYAQPSKDVSNTAKRGVHLPPCSSIMHMHTSLSPEVTQVSLPPPAYHYASSSLHQTEDPGWRPSPNSMIFSPVISTSQPLPLTFIERQSCCPVYSTATPSYSSQPVTPPVQHFQDENHRTASNERYSLPNVHTGQNPGTLLSQTQTDLDLIQKQLRAVVKLRKQCPICGKVCSRPSTLRTHYLIHTGDTPFKCTWEHCNKSFNVKSNMLRHLRTHQKKVAKKKHQ</sequence>
<keyword evidence="1" id="KW-0479">Metal-binding</keyword>
<dbReference type="GeneID" id="80927689"/>
<accession>A0AA35JB72</accession>
<dbReference type="Gene3D" id="3.30.160.60">
    <property type="entry name" value="Classic Zinc Finger"/>
    <property type="match status" value="2"/>
</dbReference>
<dbReference type="GO" id="GO:0000981">
    <property type="term" value="F:DNA-binding transcription factor activity, RNA polymerase II-specific"/>
    <property type="evidence" value="ECO:0007669"/>
    <property type="project" value="TreeGrafter"/>
</dbReference>
<dbReference type="PROSITE" id="PS50157">
    <property type="entry name" value="ZINC_FINGER_C2H2_2"/>
    <property type="match status" value="2"/>
</dbReference>
<dbReference type="PANTHER" id="PTHR14003:SF20">
    <property type="entry name" value="FINGER DOMAIN PROTEIN, PUTATIVE (AFU_ORTHOLOGUE AFUA_4G10380)-RELATED"/>
    <property type="match status" value="1"/>
</dbReference>
<dbReference type="PROSITE" id="PS00028">
    <property type="entry name" value="ZINC_FINGER_C2H2_1"/>
    <property type="match status" value="2"/>
</dbReference>
<dbReference type="InterPro" id="IPR036236">
    <property type="entry name" value="Znf_C2H2_sf"/>
</dbReference>
<evidence type="ECO:0000313" key="8">
    <source>
        <dbReference type="Proteomes" id="UP001162087"/>
    </source>
</evidence>
<reference evidence="7" key="1">
    <citation type="submission" date="2022-10" db="EMBL/GenBank/DDBJ databases">
        <authorList>
            <person name="Byrne P K."/>
        </authorList>
    </citation>
    <scope>NUCLEOTIDE SEQUENCE</scope>
    <source>
        <strain evidence="7">IFO1802</strain>
    </source>
</reference>
<evidence type="ECO:0000256" key="5">
    <source>
        <dbReference type="PROSITE-ProRule" id="PRU00042"/>
    </source>
</evidence>
<evidence type="ECO:0000256" key="4">
    <source>
        <dbReference type="ARBA" id="ARBA00022833"/>
    </source>
</evidence>
<dbReference type="PANTHER" id="PTHR14003">
    <property type="entry name" value="TRANSCRIPTIONAL REPRESSOR PROTEIN YY"/>
    <property type="match status" value="1"/>
</dbReference>
<dbReference type="GO" id="GO:0005667">
    <property type="term" value="C:transcription regulator complex"/>
    <property type="evidence" value="ECO:0007669"/>
    <property type="project" value="TreeGrafter"/>
</dbReference>
<gene>
    <name evidence="7" type="primary">SKDI16G2800</name>
    <name evidence="7" type="ORF">SKDI_16G2800</name>
</gene>
<dbReference type="GO" id="GO:0000978">
    <property type="term" value="F:RNA polymerase II cis-regulatory region sequence-specific DNA binding"/>
    <property type="evidence" value="ECO:0007669"/>
    <property type="project" value="TreeGrafter"/>
</dbReference>
<dbReference type="Pfam" id="PF00096">
    <property type="entry name" value="zf-C2H2"/>
    <property type="match status" value="2"/>
</dbReference>
<dbReference type="InterPro" id="IPR013087">
    <property type="entry name" value="Znf_C2H2_type"/>
</dbReference>
<proteinExistence type="predicted"/>
<evidence type="ECO:0000256" key="1">
    <source>
        <dbReference type="ARBA" id="ARBA00022723"/>
    </source>
</evidence>
<organism evidence="7 8">
    <name type="scientific">Saccharomyces kudriavzevii (strain ATCC MYA-4449 / AS 2.2408 / CBS 8840 / NBRC 1802 / NCYC 2889)</name>
    <name type="common">Yeast</name>
    <dbReference type="NCBI Taxonomy" id="226230"/>
    <lineage>
        <taxon>Eukaryota</taxon>
        <taxon>Fungi</taxon>
        <taxon>Dikarya</taxon>
        <taxon>Ascomycota</taxon>
        <taxon>Saccharomycotina</taxon>
        <taxon>Saccharomycetes</taxon>
        <taxon>Saccharomycetales</taxon>
        <taxon>Saccharomycetaceae</taxon>
        <taxon>Saccharomyces</taxon>
    </lineage>
</organism>
<keyword evidence="8" id="KW-1185">Reference proteome</keyword>
<dbReference type="SUPFAM" id="SSF57667">
    <property type="entry name" value="beta-beta-alpha zinc fingers"/>
    <property type="match status" value="1"/>
</dbReference>
<dbReference type="FunFam" id="3.30.160.60:FF:000065">
    <property type="entry name" value="B-cell CLL/lymphoma 6, member B"/>
    <property type="match status" value="1"/>
</dbReference>
<keyword evidence="2" id="KW-0677">Repeat</keyword>
<dbReference type="AlphaFoldDB" id="A0AA35JB72"/>
<name>A0AA35JB72_SACK1</name>
<keyword evidence="4" id="KW-0862">Zinc</keyword>
<feature type="domain" description="C2H2-type" evidence="6">
    <location>
        <begin position="187"/>
        <end position="214"/>
    </location>
</feature>
<dbReference type="Proteomes" id="UP001162087">
    <property type="component" value="Chromosome 16"/>
</dbReference>
<feature type="domain" description="C2H2-type" evidence="6">
    <location>
        <begin position="215"/>
        <end position="244"/>
    </location>
</feature>
<dbReference type="GO" id="GO:0000785">
    <property type="term" value="C:chromatin"/>
    <property type="evidence" value="ECO:0007669"/>
    <property type="project" value="TreeGrafter"/>
</dbReference>
<dbReference type="RefSeq" id="XP_056085645.1">
    <property type="nucleotide sequence ID" value="XM_056231869.1"/>
</dbReference>
<dbReference type="SMART" id="SM00355">
    <property type="entry name" value="ZnF_C2H2"/>
    <property type="match status" value="2"/>
</dbReference>
<dbReference type="EMBL" id="OX365911">
    <property type="protein sequence ID" value="CAI4053694.1"/>
    <property type="molecule type" value="Genomic_DNA"/>
</dbReference>
<evidence type="ECO:0000256" key="2">
    <source>
        <dbReference type="ARBA" id="ARBA00022737"/>
    </source>
</evidence>
<evidence type="ECO:0000256" key="3">
    <source>
        <dbReference type="ARBA" id="ARBA00022771"/>
    </source>
</evidence>
<keyword evidence="3 5" id="KW-0863">Zinc-finger</keyword>
<dbReference type="GO" id="GO:0008270">
    <property type="term" value="F:zinc ion binding"/>
    <property type="evidence" value="ECO:0007669"/>
    <property type="project" value="UniProtKB-KW"/>
</dbReference>